<accession>A0A7M7NVV2</accession>
<comment type="pathway">
    <text evidence="7">Protein modification; protein glycosylation.</text>
</comment>
<dbReference type="GO" id="GO:0033185">
    <property type="term" value="C:dolichol-phosphate-mannose synthase complex"/>
    <property type="evidence" value="ECO:0000318"/>
    <property type="project" value="GO_Central"/>
</dbReference>
<keyword evidence="3 7" id="KW-0812">Transmembrane</keyword>
<evidence type="ECO:0000256" key="5">
    <source>
        <dbReference type="ARBA" id="ARBA00022989"/>
    </source>
</evidence>
<dbReference type="OrthoDB" id="2014333at2759"/>
<name>A0A7M7NVV2_STRPU</name>
<dbReference type="RefSeq" id="XP_030841307.1">
    <property type="nucleotide sequence ID" value="XM_030985447.1"/>
</dbReference>
<dbReference type="AlphaFoldDB" id="A0A7M7NVV2"/>
<dbReference type="InterPro" id="IPR013174">
    <property type="entry name" value="DPM3"/>
</dbReference>
<keyword evidence="5 7" id="KW-1133">Transmembrane helix</keyword>
<protein>
    <recommendedName>
        <fullName evidence="7">Dolichol-phosphate mannosyltransferase subunit 3</fullName>
    </recommendedName>
</protein>
<comment type="function">
    <text evidence="7">Stabilizer subunit of the dolichol-phosphate mannose (DPM) synthase complex; tethers catalytic subunit to the ER.</text>
</comment>
<reference evidence="8" key="2">
    <citation type="submission" date="2021-01" db="UniProtKB">
        <authorList>
            <consortium name="EnsemblMetazoa"/>
        </authorList>
    </citation>
    <scope>IDENTIFICATION</scope>
</reference>
<keyword evidence="9" id="KW-1185">Reference proteome</keyword>
<dbReference type="Proteomes" id="UP000007110">
    <property type="component" value="Unassembled WGS sequence"/>
</dbReference>
<feature type="transmembrane region" description="Helical" evidence="7">
    <location>
        <begin position="39"/>
        <end position="60"/>
    </location>
</feature>
<dbReference type="OMA" id="YCVATFH"/>
<evidence type="ECO:0000256" key="2">
    <source>
        <dbReference type="ARBA" id="ARBA00010430"/>
    </source>
</evidence>
<dbReference type="Pfam" id="PF08285">
    <property type="entry name" value="DPM3"/>
    <property type="match status" value="1"/>
</dbReference>
<organism evidence="8 9">
    <name type="scientific">Strongylocentrotus purpuratus</name>
    <name type="common">Purple sea urchin</name>
    <dbReference type="NCBI Taxonomy" id="7668"/>
    <lineage>
        <taxon>Eukaryota</taxon>
        <taxon>Metazoa</taxon>
        <taxon>Echinodermata</taxon>
        <taxon>Eleutherozoa</taxon>
        <taxon>Echinozoa</taxon>
        <taxon>Echinoidea</taxon>
        <taxon>Euechinoidea</taxon>
        <taxon>Echinacea</taxon>
        <taxon>Camarodonta</taxon>
        <taxon>Echinidea</taxon>
        <taxon>Strongylocentrotidae</taxon>
        <taxon>Strongylocentrotus</taxon>
    </lineage>
</organism>
<keyword evidence="6 7" id="KW-0472">Membrane</keyword>
<evidence type="ECO:0000313" key="8">
    <source>
        <dbReference type="EnsemblMetazoa" id="XP_030841307"/>
    </source>
</evidence>
<dbReference type="InParanoid" id="A0A7M7NVV2"/>
<comment type="similarity">
    <text evidence="2 7">Belongs to the DPM3 family.</text>
</comment>
<dbReference type="PANTHER" id="PTHR16433">
    <property type="entry name" value="DOLICHOL-PHOSPHATE MANNOSYLTRANSFERASE SUBUNIT 3"/>
    <property type="match status" value="1"/>
</dbReference>
<dbReference type="KEGG" id="spu:115918626"/>
<sequence>MATKLVQWLTVFFLVASIWSALLFDLIPIRLDDTLKEVIWPFPAYFLVVFGCFSLGTIGYRVATFNDCEDAVVSLKEELEEARKDLASKGFTFS</sequence>
<comment type="subcellular location">
    <subcellularLocation>
        <location evidence="1 7">Endoplasmic reticulum membrane</location>
        <topology evidence="1 7">Multi-pass membrane protein</topology>
    </subcellularLocation>
</comment>
<dbReference type="UniPathway" id="UPA00378"/>
<dbReference type="EnsemblMetazoa" id="XM_030985447">
    <property type="protein sequence ID" value="XP_030841307"/>
    <property type="gene ID" value="LOC115918626"/>
</dbReference>
<evidence type="ECO:0000313" key="9">
    <source>
        <dbReference type="Proteomes" id="UP000007110"/>
    </source>
</evidence>
<evidence type="ECO:0000256" key="4">
    <source>
        <dbReference type="ARBA" id="ARBA00022824"/>
    </source>
</evidence>
<reference evidence="9" key="1">
    <citation type="submission" date="2015-02" db="EMBL/GenBank/DDBJ databases">
        <title>Genome sequencing for Strongylocentrotus purpuratus.</title>
        <authorList>
            <person name="Murali S."/>
            <person name="Liu Y."/>
            <person name="Vee V."/>
            <person name="English A."/>
            <person name="Wang M."/>
            <person name="Skinner E."/>
            <person name="Han Y."/>
            <person name="Muzny D.M."/>
            <person name="Worley K.C."/>
            <person name="Gibbs R.A."/>
        </authorList>
    </citation>
    <scope>NUCLEOTIDE SEQUENCE</scope>
</reference>
<dbReference type="PANTHER" id="PTHR16433:SF0">
    <property type="entry name" value="DOLICHOL-PHOSPHATE MANNOSYLTRANSFERASE SUBUNIT 3"/>
    <property type="match status" value="1"/>
</dbReference>
<evidence type="ECO:0000256" key="3">
    <source>
        <dbReference type="ARBA" id="ARBA00022692"/>
    </source>
</evidence>
<dbReference type="GeneID" id="115918626"/>
<evidence type="ECO:0000256" key="1">
    <source>
        <dbReference type="ARBA" id="ARBA00004477"/>
    </source>
</evidence>
<evidence type="ECO:0000256" key="7">
    <source>
        <dbReference type="RuleBase" id="RU365085"/>
    </source>
</evidence>
<comment type="subunit">
    <text evidence="7">Component of the dolichol-phosphate mannose (DPM) synthase complex.</text>
</comment>
<feature type="transmembrane region" description="Helical" evidence="7">
    <location>
        <begin position="6"/>
        <end position="27"/>
    </location>
</feature>
<dbReference type="FunCoup" id="A0A7M7NVV2">
    <property type="interactions" value="459"/>
</dbReference>
<proteinExistence type="inferred from homology"/>
<keyword evidence="4 7" id="KW-0256">Endoplasmic reticulum</keyword>
<dbReference type="GO" id="GO:0005789">
    <property type="term" value="C:endoplasmic reticulum membrane"/>
    <property type="evidence" value="ECO:0000318"/>
    <property type="project" value="GO_Central"/>
</dbReference>
<evidence type="ECO:0000256" key="6">
    <source>
        <dbReference type="ARBA" id="ARBA00023136"/>
    </source>
</evidence>